<sequence length="641" mass="69681">MKANTVSFSTRSCGTTIASDVFSTYPTRVMIREEETSSLDHQAPSQNIQVPPSHLTASILSHGNSYMNTDPDLNFHFSSSSGSSSTISGVSTGKSISVNKLHVGDANKRDGVRIYTTIAIDEHNDTMLYYLPPPVQVFENGRCKQVTSASVKYDGSSCSSGSAFLLDWFAHGGRDLESRWRLGKLDSLMSVNLAGEEVFRDSFLLTTTITTTTSSNNNNNNNELNLQSHMPDNIGCVACAVLIGPQMSSLATYLQQTYGERSQWNDQNEFVKSPPLPPGCSLVSCGPILKPTDIPSTDTCHKHNCVLRVAGESMERVGEFLKSLVGGSAFDEFIGASPANSNPEETPSQPALLPYNFPNLTPTILGPLPYITSSPPTPTPTPTNPTKPTSPMTSFQLIDPTTPTGSFAHSNTLEAANFFHLLLGKNQDVGDSLTQYVYTSMLQAIGSQVVFVIGAKRCLEKLKDNFDDATATSKIFDEWEDIDRLMSASTTSSVARRASCLQGIGMIRAYASAFSETSEILKALKRRIMSASTKSGFERGHGSTVFGATCAILKTSDVECVNMFLYCLCRDMVSAAVRMNLVGPLEGSGIIRNVVKRVEEIVQERVVEGREIDVKGAFMCSPILEILANSHERLYTRLFNS</sequence>
<reference evidence="5" key="1">
    <citation type="journal article" date="2023" name="Commun. Biol.">
        <title>Genome analysis of Parmales, the sister group of diatoms, reveals the evolutionary specialization of diatoms from phago-mixotrophs to photoautotrophs.</title>
        <authorList>
            <person name="Ban H."/>
            <person name="Sato S."/>
            <person name="Yoshikawa S."/>
            <person name="Yamada K."/>
            <person name="Nakamura Y."/>
            <person name="Ichinomiya M."/>
            <person name="Sato N."/>
            <person name="Blanc-Mathieu R."/>
            <person name="Endo H."/>
            <person name="Kuwata A."/>
            <person name="Ogata H."/>
        </authorList>
    </citation>
    <scope>NUCLEOTIDE SEQUENCE [LARGE SCALE GENOMIC DNA]</scope>
    <source>
        <strain evidence="5">NIES 3700</strain>
    </source>
</reference>
<comment type="similarity">
    <text evidence="3">Belongs to the UreF family.</text>
</comment>
<dbReference type="InterPro" id="IPR002669">
    <property type="entry name" value="UreD"/>
</dbReference>
<name>A0A9W7KZM1_9STRA</name>
<dbReference type="AlphaFoldDB" id="A0A9W7KZM1"/>
<proteinExistence type="inferred from homology"/>
<evidence type="ECO:0000313" key="5">
    <source>
        <dbReference type="Proteomes" id="UP001165122"/>
    </source>
</evidence>
<organism evidence="4 5">
    <name type="scientific">Triparma laevis f. longispina</name>
    <dbReference type="NCBI Taxonomy" id="1714387"/>
    <lineage>
        <taxon>Eukaryota</taxon>
        <taxon>Sar</taxon>
        <taxon>Stramenopiles</taxon>
        <taxon>Ochrophyta</taxon>
        <taxon>Bolidophyceae</taxon>
        <taxon>Parmales</taxon>
        <taxon>Triparmaceae</taxon>
        <taxon>Triparma</taxon>
    </lineage>
</organism>
<dbReference type="PANTHER" id="PTHR33620">
    <property type="entry name" value="UREASE ACCESSORY PROTEIN F"/>
    <property type="match status" value="1"/>
</dbReference>
<accession>A0A9W7KZM1</accession>
<dbReference type="GO" id="GO:0016151">
    <property type="term" value="F:nickel cation binding"/>
    <property type="evidence" value="ECO:0007669"/>
    <property type="project" value="InterPro"/>
</dbReference>
<keyword evidence="5" id="KW-1185">Reference proteome</keyword>
<protein>
    <submittedName>
        <fullName evidence="4">Uncharacterized protein</fullName>
    </submittedName>
</protein>
<dbReference type="Pfam" id="PF01730">
    <property type="entry name" value="UreF"/>
    <property type="match status" value="1"/>
</dbReference>
<dbReference type="Gene3D" id="1.10.4190.10">
    <property type="entry name" value="Urease accessory protein UreF"/>
    <property type="match status" value="1"/>
</dbReference>
<evidence type="ECO:0000313" key="4">
    <source>
        <dbReference type="EMBL" id="GMI17209.1"/>
    </source>
</evidence>
<comment type="caution">
    <text evidence="4">The sequence shown here is derived from an EMBL/GenBank/DDBJ whole genome shotgun (WGS) entry which is preliminary data.</text>
</comment>
<evidence type="ECO:0000256" key="3">
    <source>
        <dbReference type="ARBA" id="ARBA00046339"/>
    </source>
</evidence>
<dbReference type="Proteomes" id="UP001165122">
    <property type="component" value="Unassembled WGS sequence"/>
</dbReference>
<keyword evidence="1" id="KW-0996">Nickel insertion</keyword>
<dbReference type="OrthoDB" id="2550922at2759"/>
<dbReference type="InterPro" id="IPR002639">
    <property type="entry name" value="UreF"/>
</dbReference>
<dbReference type="EMBL" id="BRXW01000282">
    <property type="protein sequence ID" value="GMI17209.1"/>
    <property type="molecule type" value="Genomic_DNA"/>
</dbReference>
<gene>
    <name evidence="4" type="ORF">TrLO_g1318</name>
</gene>
<dbReference type="Pfam" id="PF01774">
    <property type="entry name" value="UreD"/>
    <property type="match status" value="1"/>
</dbReference>
<keyword evidence="2" id="KW-0143">Chaperone</keyword>
<dbReference type="PANTHER" id="PTHR33620:SF1">
    <property type="entry name" value="UREASE ACCESSORY PROTEIN F"/>
    <property type="match status" value="1"/>
</dbReference>
<evidence type="ECO:0000256" key="2">
    <source>
        <dbReference type="ARBA" id="ARBA00023186"/>
    </source>
</evidence>
<dbReference type="InterPro" id="IPR038277">
    <property type="entry name" value="UreF_sf"/>
</dbReference>
<evidence type="ECO:0000256" key="1">
    <source>
        <dbReference type="ARBA" id="ARBA00022988"/>
    </source>
</evidence>